<name>A0A811UMJ9_CERCA</name>
<dbReference type="Proteomes" id="UP000606786">
    <property type="component" value="Unassembled WGS sequence"/>
</dbReference>
<feature type="compositionally biased region" description="Low complexity" evidence="1">
    <location>
        <begin position="188"/>
        <end position="198"/>
    </location>
</feature>
<feature type="region of interest" description="Disordered" evidence="1">
    <location>
        <begin position="592"/>
        <end position="718"/>
    </location>
</feature>
<evidence type="ECO:0000313" key="2">
    <source>
        <dbReference type="EMBL" id="CAD6999015.1"/>
    </source>
</evidence>
<proteinExistence type="predicted"/>
<feature type="compositionally biased region" description="Polar residues" evidence="1">
    <location>
        <begin position="607"/>
        <end position="623"/>
    </location>
</feature>
<evidence type="ECO:0000313" key="3">
    <source>
        <dbReference type="Proteomes" id="UP000606786"/>
    </source>
</evidence>
<organism evidence="2 3">
    <name type="scientific">Ceratitis capitata</name>
    <name type="common">Mediterranean fruit fly</name>
    <name type="synonym">Tephritis capitata</name>
    <dbReference type="NCBI Taxonomy" id="7213"/>
    <lineage>
        <taxon>Eukaryota</taxon>
        <taxon>Metazoa</taxon>
        <taxon>Ecdysozoa</taxon>
        <taxon>Arthropoda</taxon>
        <taxon>Hexapoda</taxon>
        <taxon>Insecta</taxon>
        <taxon>Pterygota</taxon>
        <taxon>Neoptera</taxon>
        <taxon>Endopterygota</taxon>
        <taxon>Diptera</taxon>
        <taxon>Brachycera</taxon>
        <taxon>Muscomorpha</taxon>
        <taxon>Tephritoidea</taxon>
        <taxon>Tephritidae</taxon>
        <taxon>Ceratitis</taxon>
        <taxon>Ceratitis</taxon>
    </lineage>
</organism>
<dbReference type="OrthoDB" id="7791733at2759"/>
<dbReference type="AlphaFoldDB" id="A0A811UMJ9"/>
<feature type="compositionally biased region" description="Basic and acidic residues" evidence="1">
    <location>
        <begin position="696"/>
        <end position="706"/>
    </location>
</feature>
<feature type="region of interest" description="Disordered" evidence="1">
    <location>
        <begin position="500"/>
        <end position="519"/>
    </location>
</feature>
<accession>A0A811UMJ9</accession>
<feature type="compositionally biased region" description="Basic and acidic residues" evidence="1">
    <location>
        <begin position="172"/>
        <end position="182"/>
    </location>
</feature>
<feature type="region of interest" description="Disordered" evidence="1">
    <location>
        <begin position="164"/>
        <end position="198"/>
    </location>
</feature>
<sequence>MTTETPPIRSGSVIVKPEAEVLEIATGTMHERLMPSVKDDLQSLKPFESLDSISACVEPLEKMEADFISTEHKADITSSTVQAKTDHIFDRNMESDSTTSSNGSTFEKEYETFINKIGNDFDYTAVGAGNSDSSVNTSQISDKLSTAKNASTLNTTPLKEVPFSKFYKRKRKDSDSKKDNAKIPKISQEQQQQQLNSRSYYRRTLRSLRRRHIITAQRLDFTAVISQDIARVVESSLPLIKRKSITLYSSRDENETKQNYNPPTLKSLSIDFINSALFQEQLVQAAEIDKQSEVMSICMTANVENNFEMTNQTPLENETMTLLETQQLDEVEIEKQTENLYSLENNLEVCVDSDEPKTETTHLDTINVEDSALLVSDNTENKVANNDAVEEMAEVQVENKCIQGSIYSAAKNDNGNQEIEAETANVANIPADFDEKFDKSMENVESAVEDKVKETKQIEDVKSLPKDLMASTTQSEVIECPMSDLTAENVENLGNITTVESSEVTEHEEKPTQNGDSNANLVEEQTTAATSSINSVLDKETVQEIEVKPEETYKKSDEIEEETNEIEKESKTSNAPLVEVAADENKAISQHIQIGRSPLQMVVDIDTPQQDDPNETSSQQLHFNSELDLSEMENSLDMFGARKSADTDSSSSSSTDSSSSTASEGRSACSSSTSSSSSSDDEDSRSSTSTVQSDFNEMKELERELSQHQTNEFSHLNKDEFEEKTVMHTYNEHDDGVQKVCIVGADKTIKENDIKLEKNTRK</sequence>
<evidence type="ECO:0000256" key="1">
    <source>
        <dbReference type="SAM" id="MobiDB-lite"/>
    </source>
</evidence>
<feature type="compositionally biased region" description="Low complexity" evidence="1">
    <location>
        <begin position="647"/>
        <end position="678"/>
    </location>
</feature>
<keyword evidence="3" id="KW-1185">Reference proteome</keyword>
<protein>
    <submittedName>
        <fullName evidence="2">(Mediterranean fruit fly) hypothetical protein</fullName>
    </submittedName>
</protein>
<dbReference type="EMBL" id="CAJHJT010000012">
    <property type="protein sequence ID" value="CAD6999015.1"/>
    <property type="molecule type" value="Genomic_DNA"/>
</dbReference>
<feature type="region of interest" description="Disordered" evidence="1">
    <location>
        <begin position="550"/>
        <end position="578"/>
    </location>
</feature>
<gene>
    <name evidence="2" type="ORF">CCAP1982_LOCUS7562</name>
</gene>
<reference evidence="2" key="1">
    <citation type="submission" date="2020-11" db="EMBL/GenBank/DDBJ databases">
        <authorList>
            <person name="Whitehead M."/>
        </authorList>
    </citation>
    <scope>NUCLEOTIDE SEQUENCE</scope>
    <source>
        <strain evidence="2">EGII</strain>
    </source>
</reference>
<comment type="caution">
    <text evidence="2">The sequence shown here is derived from an EMBL/GenBank/DDBJ whole genome shotgun (WGS) entry which is preliminary data.</text>
</comment>